<name>A0A9N9A4W4_9GLOM</name>
<evidence type="ECO:0000259" key="8">
    <source>
        <dbReference type="PROSITE" id="PS50850"/>
    </source>
</evidence>
<sequence length="507" mass="55246">MVYIHNSNNDKTNAKTKLPQDKSTLGDEIDLSRQSTLPSSKDISLCRNDPLLHEKDTLLHGIKLFLVTFGLGCSIFLTALDYSILSTALPKIASDFNGLDQFALVSFQPMYGNLSDIFGPKATFLISVAIFLFGSFLCGIASNMISLIIYRAVAGIGGAGITSLVIIIISEIVSIKDRGKFQVIIAACYSISSVVGPLAGGALTDYVSWRIDILGIIIMVSSTTCILLSLNWGGNIYAWDSPVIIILLCVGILGYIVFVLVENSVVVEPIAPPHLFKNLNVVSCFFVNLFMGMSITVYLFYIPLYFQVVKADSATQSGLDLMPHILAVTISILLSGQLFSRTDKVSFRLVIMLASLLIIVGAVLTTMWNENTSYIELKVGMIITGIGIGFTAQSIILCIQYLVENKDMASAIAFSYFSRNFGCVFGIAISGSAFNNRLSHALNPLILPSYFSTQSVYTIQMLPSDTRTLVIQAYVLAFQLIFGLAVLYSVLYLISAMFIGNSKPMHK</sequence>
<feature type="transmembrane region" description="Helical" evidence="7">
    <location>
        <begin position="279"/>
        <end position="301"/>
    </location>
</feature>
<dbReference type="GO" id="GO:0012505">
    <property type="term" value="C:endomembrane system"/>
    <property type="evidence" value="ECO:0007669"/>
    <property type="project" value="UniProtKB-SubCell"/>
</dbReference>
<feature type="transmembrane region" description="Helical" evidence="7">
    <location>
        <begin position="64"/>
        <end position="85"/>
    </location>
</feature>
<evidence type="ECO:0000256" key="6">
    <source>
        <dbReference type="SAM" id="MobiDB-lite"/>
    </source>
</evidence>
<comment type="subcellular location">
    <subcellularLocation>
        <location evidence="1">Endomembrane system</location>
        <topology evidence="1">Multi-pass membrane protein</topology>
    </subcellularLocation>
</comment>
<feature type="transmembrane region" description="Helical" evidence="7">
    <location>
        <begin position="347"/>
        <end position="368"/>
    </location>
</feature>
<feature type="transmembrane region" description="Helical" evidence="7">
    <location>
        <begin position="321"/>
        <end position="340"/>
    </location>
</feature>
<dbReference type="EMBL" id="CAJVQA010001540">
    <property type="protein sequence ID" value="CAG8518101.1"/>
    <property type="molecule type" value="Genomic_DNA"/>
</dbReference>
<keyword evidence="10" id="KW-1185">Reference proteome</keyword>
<gene>
    <name evidence="9" type="ORF">CPELLU_LOCUS3248</name>
</gene>
<accession>A0A9N9A4W4</accession>
<dbReference type="OrthoDB" id="10021397at2759"/>
<dbReference type="GO" id="GO:0005886">
    <property type="term" value="C:plasma membrane"/>
    <property type="evidence" value="ECO:0007669"/>
    <property type="project" value="TreeGrafter"/>
</dbReference>
<feature type="transmembrane region" description="Helical" evidence="7">
    <location>
        <begin position="414"/>
        <end position="434"/>
    </location>
</feature>
<keyword evidence="4 7" id="KW-1133">Transmembrane helix</keyword>
<dbReference type="PANTHER" id="PTHR23501">
    <property type="entry name" value="MAJOR FACILITATOR SUPERFAMILY"/>
    <property type="match status" value="1"/>
</dbReference>
<keyword evidence="2" id="KW-0813">Transport</keyword>
<dbReference type="AlphaFoldDB" id="A0A9N9A4W4"/>
<evidence type="ECO:0000313" key="10">
    <source>
        <dbReference type="Proteomes" id="UP000789759"/>
    </source>
</evidence>
<feature type="transmembrane region" description="Helical" evidence="7">
    <location>
        <begin position="471"/>
        <end position="499"/>
    </location>
</feature>
<feature type="region of interest" description="Disordered" evidence="6">
    <location>
        <begin position="1"/>
        <end position="22"/>
    </location>
</feature>
<evidence type="ECO:0000256" key="2">
    <source>
        <dbReference type="ARBA" id="ARBA00022448"/>
    </source>
</evidence>
<dbReference type="Pfam" id="PF07690">
    <property type="entry name" value="MFS_1"/>
    <property type="match status" value="1"/>
</dbReference>
<feature type="domain" description="Major facilitator superfamily (MFS) profile" evidence="8">
    <location>
        <begin position="49"/>
        <end position="503"/>
    </location>
</feature>
<dbReference type="InterPro" id="IPR020846">
    <property type="entry name" value="MFS_dom"/>
</dbReference>
<feature type="transmembrane region" description="Helical" evidence="7">
    <location>
        <begin position="148"/>
        <end position="169"/>
    </location>
</feature>
<evidence type="ECO:0000256" key="7">
    <source>
        <dbReference type="SAM" id="Phobius"/>
    </source>
</evidence>
<organism evidence="9 10">
    <name type="scientific">Cetraspora pellucida</name>
    <dbReference type="NCBI Taxonomy" id="1433469"/>
    <lineage>
        <taxon>Eukaryota</taxon>
        <taxon>Fungi</taxon>
        <taxon>Fungi incertae sedis</taxon>
        <taxon>Mucoromycota</taxon>
        <taxon>Glomeromycotina</taxon>
        <taxon>Glomeromycetes</taxon>
        <taxon>Diversisporales</taxon>
        <taxon>Gigasporaceae</taxon>
        <taxon>Cetraspora</taxon>
    </lineage>
</organism>
<evidence type="ECO:0000256" key="3">
    <source>
        <dbReference type="ARBA" id="ARBA00022692"/>
    </source>
</evidence>
<proteinExistence type="predicted"/>
<dbReference type="Gene3D" id="1.20.1250.20">
    <property type="entry name" value="MFS general substrate transporter like domains"/>
    <property type="match status" value="1"/>
</dbReference>
<evidence type="ECO:0000313" key="9">
    <source>
        <dbReference type="EMBL" id="CAG8518101.1"/>
    </source>
</evidence>
<evidence type="ECO:0000256" key="4">
    <source>
        <dbReference type="ARBA" id="ARBA00022989"/>
    </source>
</evidence>
<feature type="compositionally biased region" description="Polar residues" evidence="6">
    <location>
        <begin position="1"/>
        <end position="11"/>
    </location>
</feature>
<dbReference type="SUPFAM" id="SSF103473">
    <property type="entry name" value="MFS general substrate transporter"/>
    <property type="match status" value="1"/>
</dbReference>
<evidence type="ECO:0000256" key="1">
    <source>
        <dbReference type="ARBA" id="ARBA00004127"/>
    </source>
</evidence>
<feature type="transmembrane region" description="Helical" evidence="7">
    <location>
        <begin position="181"/>
        <end position="201"/>
    </location>
</feature>
<protein>
    <submittedName>
        <fullName evidence="9">22396_t:CDS:1</fullName>
    </submittedName>
</protein>
<dbReference type="Proteomes" id="UP000789759">
    <property type="component" value="Unassembled WGS sequence"/>
</dbReference>
<dbReference type="InterPro" id="IPR036259">
    <property type="entry name" value="MFS_trans_sf"/>
</dbReference>
<reference evidence="9" key="1">
    <citation type="submission" date="2021-06" db="EMBL/GenBank/DDBJ databases">
        <authorList>
            <person name="Kallberg Y."/>
            <person name="Tangrot J."/>
            <person name="Rosling A."/>
        </authorList>
    </citation>
    <scope>NUCLEOTIDE SEQUENCE</scope>
    <source>
        <strain evidence="9">FL966</strain>
    </source>
</reference>
<evidence type="ECO:0000256" key="5">
    <source>
        <dbReference type="ARBA" id="ARBA00023136"/>
    </source>
</evidence>
<dbReference type="PROSITE" id="PS50850">
    <property type="entry name" value="MFS"/>
    <property type="match status" value="1"/>
</dbReference>
<keyword evidence="5 7" id="KW-0472">Membrane</keyword>
<feature type="transmembrane region" description="Helical" evidence="7">
    <location>
        <begin position="122"/>
        <end position="141"/>
    </location>
</feature>
<feature type="transmembrane region" description="Helical" evidence="7">
    <location>
        <begin position="213"/>
        <end position="232"/>
    </location>
</feature>
<feature type="transmembrane region" description="Helical" evidence="7">
    <location>
        <begin position="244"/>
        <end position="267"/>
    </location>
</feature>
<dbReference type="GO" id="GO:0022857">
    <property type="term" value="F:transmembrane transporter activity"/>
    <property type="evidence" value="ECO:0007669"/>
    <property type="project" value="InterPro"/>
</dbReference>
<comment type="caution">
    <text evidence="9">The sequence shown here is derived from an EMBL/GenBank/DDBJ whole genome shotgun (WGS) entry which is preliminary data.</text>
</comment>
<dbReference type="PANTHER" id="PTHR23501:SF191">
    <property type="entry name" value="VACUOLAR BASIC AMINO ACID TRANSPORTER 4"/>
    <property type="match status" value="1"/>
</dbReference>
<feature type="transmembrane region" description="Helical" evidence="7">
    <location>
        <begin position="380"/>
        <end position="402"/>
    </location>
</feature>
<dbReference type="InterPro" id="IPR011701">
    <property type="entry name" value="MFS"/>
</dbReference>
<keyword evidence="3 7" id="KW-0812">Transmembrane</keyword>